<evidence type="ECO:0000313" key="3">
    <source>
        <dbReference type="Proteomes" id="UP000264589"/>
    </source>
</evidence>
<dbReference type="EMBL" id="QUQO01000002">
    <property type="protein sequence ID" value="RFB01666.1"/>
    <property type="molecule type" value="Genomic_DNA"/>
</dbReference>
<gene>
    <name evidence="2" type="ORF">DX908_15440</name>
</gene>
<feature type="coiled-coil region" evidence="1">
    <location>
        <begin position="255"/>
        <end position="307"/>
    </location>
</feature>
<evidence type="ECO:0000313" key="2">
    <source>
        <dbReference type="EMBL" id="RFB01666.1"/>
    </source>
</evidence>
<keyword evidence="3" id="KW-1185">Reference proteome</keyword>
<protein>
    <recommendedName>
        <fullName evidence="4">DUF2799 domain-containing protein</fullName>
    </recommendedName>
</protein>
<sequence length="307" mass="33991">MGAVSSAAAQNPPPFVECRNELDTFQNGRDTALSGVPWAQAQNMGTPLRRKCSLLGWYEGMNDFCSERLQLVAGRNRQHGLELCLYKNTRAAMKGRAVGMDALIEMMGAVDMASPAAPLGLAAAKKKYSAKTEDSGSLAYKIDQEIKALGMDPACPATEDDANFPPLIGSSDERRYGVLCHMKDIRAAAEASLGQMPYAKLHATHKIGFNYSEAENNLQIEKANVASIRDLINRNEAQTSALYRQRNDTTNARRYQELTRQIEELESRVGGLRLSLENAVDRENEANRRYKAAQQAYEQKRVALERS</sequence>
<organism evidence="2 3">
    <name type="scientific">Parvularcula marina</name>
    <dbReference type="NCBI Taxonomy" id="2292771"/>
    <lineage>
        <taxon>Bacteria</taxon>
        <taxon>Pseudomonadati</taxon>
        <taxon>Pseudomonadota</taxon>
        <taxon>Alphaproteobacteria</taxon>
        <taxon>Parvularculales</taxon>
        <taxon>Parvularculaceae</taxon>
        <taxon>Parvularcula</taxon>
    </lineage>
</organism>
<keyword evidence="1" id="KW-0175">Coiled coil</keyword>
<dbReference type="Proteomes" id="UP000264589">
    <property type="component" value="Unassembled WGS sequence"/>
</dbReference>
<dbReference type="AlphaFoldDB" id="A0A371R881"/>
<evidence type="ECO:0000256" key="1">
    <source>
        <dbReference type="SAM" id="Coils"/>
    </source>
</evidence>
<dbReference type="InParanoid" id="A0A371R881"/>
<proteinExistence type="predicted"/>
<accession>A0A371R881</accession>
<name>A0A371R881_9PROT</name>
<reference evidence="2 3" key="1">
    <citation type="submission" date="2018-08" db="EMBL/GenBank/DDBJ databases">
        <title>Parvularcula sp. SM1705, isolated from surface water of the South Sea China.</title>
        <authorList>
            <person name="Sun L."/>
        </authorList>
    </citation>
    <scope>NUCLEOTIDE SEQUENCE [LARGE SCALE GENOMIC DNA]</scope>
    <source>
        <strain evidence="2 3">SM1705</strain>
    </source>
</reference>
<comment type="caution">
    <text evidence="2">The sequence shown here is derived from an EMBL/GenBank/DDBJ whole genome shotgun (WGS) entry which is preliminary data.</text>
</comment>
<evidence type="ECO:0008006" key="4">
    <source>
        <dbReference type="Google" id="ProtNLM"/>
    </source>
</evidence>